<organism evidence="1 2">
    <name type="scientific">Aldrovandia affinis</name>
    <dbReference type="NCBI Taxonomy" id="143900"/>
    <lineage>
        <taxon>Eukaryota</taxon>
        <taxon>Metazoa</taxon>
        <taxon>Chordata</taxon>
        <taxon>Craniata</taxon>
        <taxon>Vertebrata</taxon>
        <taxon>Euteleostomi</taxon>
        <taxon>Actinopterygii</taxon>
        <taxon>Neopterygii</taxon>
        <taxon>Teleostei</taxon>
        <taxon>Notacanthiformes</taxon>
        <taxon>Halosauridae</taxon>
        <taxon>Aldrovandia</taxon>
    </lineage>
</organism>
<dbReference type="EMBL" id="JAINUG010000120">
    <property type="protein sequence ID" value="KAJ8395058.1"/>
    <property type="molecule type" value="Genomic_DNA"/>
</dbReference>
<keyword evidence="2" id="KW-1185">Reference proteome</keyword>
<gene>
    <name evidence="1" type="ORF">AAFF_G00040090</name>
</gene>
<evidence type="ECO:0000313" key="1">
    <source>
        <dbReference type="EMBL" id="KAJ8395058.1"/>
    </source>
</evidence>
<proteinExistence type="predicted"/>
<accession>A0AAD7S3B4</accession>
<dbReference type="Proteomes" id="UP001221898">
    <property type="component" value="Unassembled WGS sequence"/>
</dbReference>
<comment type="caution">
    <text evidence="1">The sequence shown here is derived from an EMBL/GenBank/DDBJ whole genome shotgun (WGS) entry which is preliminary data.</text>
</comment>
<feature type="non-terminal residue" evidence="1">
    <location>
        <position position="1"/>
    </location>
</feature>
<name>A0AAD7S3B4_9TELE</name>
<dbReference type="AlphaFoldDB" id="A0AAD7S3B4"/>
<feature type="non-terminal residue" evidence="1">
    <location>
        <position position="120"/>
    </location>
</feature>
<evidence type="ECO:0000313" key="2">
    <source>
        <dbReference type="Proteomes" id="UP001221898"/>
    </source>
</evidence>
<protein>
    <submittedName>
        <fullName evidence="1">Uncharacterized protein</fullName>
    </submittedName>
</protein>
<sequence length="120" mass="12776">LSPLQCVQVHFSPACFACLLAYPSACLPADQPACFSATRFPACFVCLLHLPSSSPTSLPACPLTSLAASLLARCPACLPASFPVSPASFVCPHHRFPTPVPVYNKYHTLPHPQCMCLHLG</sequence>
<reference evidence="1" key="1">
    <citation type="journal article" date="2023" name="Science">
        <title>Genome structures resolve the early diversification of teleost fishes.</title>
        <authorList>
            <person name="Parey E."/>
            <person name="Louis A."/>
            <person name="Montfort J."/>
            <person name="Bouchez O."/>
            <person name="Roques C."/>
            <person name="Iampietro C."/>
            <person name="Lluch J."/>
            <person name="Castinel A."/>
            <person name="Donnadieu C."/>
            <person name="Desvignes T."/>
            <person name="Floi Bucao C."/>
            <person name="Jouanno E."/>
            <person name="Wen M."/>
            <person name="Mejri S."/>
            <person name="Dirks R."/>
            <person name="Jansen H."/>
            <person name="Henkel C."/>
            <person name="Chen W.J."/>
            <person name="Zahm M."/>
            <person name="Cabau C."/>
            <person name="Klopp C."/>
            <person name="Thompson A.W."/>
            <person name="Robinson-Rechavi M."/>
            <person name="Braasch I."/>
            <person name="Lecointre G."/>
            <person name="Bobe J."/>
            <person name="Postlethwait J.H."/>
            <person name="Berthelot C."/>
            <person name="Roest Crollius H."/>
            <person name="Guiguen Y."/>
        </authorList>
    </citation>
    <scope>NUCLEOTIDE SEQUENCE</scope>
    <source>
        <strain evidence="1">NC1722</strain>
    </source>
</reference>